<dbReference type="PANTHER" id="PTHR48466:SF2">
    <property type="entry name" value="OS10G0509000 PROTEIN"/>
    <property type="match status" value="1"/>
</dbReference>
<keyword evidence="4 7" id="KW-0067">ATP-binding</keyword>
<evidence type="ECO:0000256" key="7">
    <source>
        <dbReference type="HAMAP-Rule" id="MF_00092"/>
    </source>
</evidence>
<dbReference type="SMART" id="SM00534">
    <property type="entry name" value="MUTSac"/>
    <property type="match status" value="1"/>
</dbReference>
<keyword evidence="6 7" id="KW-0238">DNA-binding</keyword>
<proteinExistence type="inferred from homology"/>
<dbReference type="GO" id="GO:0140664">
    <property type="term" value="F:ATP-dependent DNA damage sensor activity"/>
    <property type="evidence" value="ECO:0007669"/>
    <property type="project" value="InterPro"/>
</dbReference>
<keyword evidence="5 7" id="KW-0694">RNA-binding</keyword>
<comment type="function">
    <text evidence="7">Acts as a ribosome collision sensor, splitting the ribosome into its 2 subunits. Detects stalled/collided 70S ribosomes which it binds and splits by an ATP-hydrolysis driven conformational change. Acts upstream of the ribosome quality control system (RQC), a ribosome-associated complex that mediates the extraction of incompletely synthesized nascent chains from stalled ribosomes and their subsequent degradation. Probably generates substrates for RQC.</text>
</comment>
<comment type="subunit">
    <text evidence="7">Homodimer. Binds to stalled ribosomes, contacting rRNA.</text>
</comment>
<dbReference type="SUPFAM" id="SSF52540">
    <property type="entry name" value="P-loop containing nucleoside triphosphate hydrolases"/>
    <property type="match status" value="1"/>
</dbReference>
<name>A0A1M6KCM4_9BACL</name>
<dbReference type="GO" id="GO:0006298">
    <property type="term" value="P:mismatch repair"/>
    <property type="evidence" value="ECO:0007669"/>
    <property type="project" value="InterPro"/>
</dbReference>
<dbReference type="NCBIfam" id="TIGR01069">
    <property type="entry name" value="mutS2"/>
    <property type="match status" value="1"/>
</dbReference>
<dbReference type="AlphaFoldDB" id="A0A1M6KCM4"/>
<dbReference type="PANTHER" id="PTHR48466">
    <property type="entry name" value="OS10G0509000 PROTEIN-RELATED"/>
    <property type="match status" value="1"/>
</dbReference>
<gene>
    <name evidence="7" type="primary">mutS2</name>
    <name evidence="7" type="synonym">rqcU</name>
    <name evidence="10" type="ORF">SAMN05443507_101211</name>
</gene>
<dbReference type="InterPro" id="IPR007696">
    <property type="entry name" value="DNA_mismatch_repair_MutS_core"/>
</dbReference>
<evidence type="ECO:0000256" key="5">
    <source>
        <dbReference type="ARBA" id="ARBA00022884"/>
    </source>
</evidence>
<dbReference type="FunFam" id="3.40.50.300:FF:000830">
    <property type="entry name" value="Endonuclease MutS2"/>
    <property type="match status" value="1"/>
</dbReference>
<feature type="coiled-coil region" evidence="8">
    <location>
        <begin position="512"/>
        <end position="611"/>
    </location>
</feature>
<comment type="function">
    <text evidence="7">Endonuclease that is involved in the suppression of homologous recombination and thus may have a key role in the control of bacterial genetic diversity.</text>
</comment>
<evidence type="ECO:0000259" key="9">
    <source>
        <dbReference type="PROSITE" id="PS50828"/>
    </source>
</evidence>
<keyword evidence="7" id="KW-0540">Nuclease</keyword>
<dbReference type="EC" id="3.6.4.-" evidence="7"/>
<reference evidence="11" key="1">
    <citation type="submission" date="2016-11" db="EMBL/GenBank/DDBJ databases">
        <authorList>
            <person name="Varghese N."/>
            <person name="Submissions S."/>
        </authorList>
    </citation>
    <scope>NUCLEOTIDE SEQUENCE [LARGE SCALE GENOMIC DNA]</scope>
    <source>
        <strain evidence="11">USBA-503</strain>
    </source>
</reference>
<dbReference type="Pfam" id="PF01713">
    <property type="entry name" value="Smr"/>
    <property type="match status" value="1"/>
</dbReference>
<feature type="binding site" evidence="7">
    <location>
        <begin position="342"/>
        <end position="349"/>
    </location>
    <ligand>
        <name>ATP</name>
        <dbReference type="ChEBI" id="CHEBI:30616"/>
    </ligand>
</feature>
<dbReference type="InterPro" id="IPR036187">
    <property type="entry name" value="DNA_mismatch_repair_MutS_sf"/>
</dbReference>
<evidence type="ECO:0000313" key="10">
    <source>
        <dbReference type="EMBL" id="SHJ56675.1"/>
    </source>
</evidence>
<dbReference type="PROSITE" id="PS50828">
    <property type="entry name" value="SMR"/>
    <property type="match status" value="1"/>
</dbReference>
<dbReference type="SUPFAM" id="SSF48334">
    <property type="entry name" value="DNA repair protein MutS, domain III"/>
    <property type="match status" value="1"/>
</dbReference>
<dbReference type="OrthoDB" id="9808166at2"/>
<keyword evidence="11" id="KW-1185">Reference proteome</keyword>
<evidence type="ECO:0000313" key="11">
    <source>
        <dbReference type="Proteomes" id="UP000184016"/>
    </source>
</evidence>
<dbReference type="InterPro" id="IPR046893">
    <property type="entry name" value="MSSS"/>
</dbReference>
<dbReference type="Pfam" id="PF20297">
    <property type="entry name" value="MSSS"/>
    <property type="match status" value="1"/>
</dbReference>
<keyword evidence="2 7" id="KW-0547">Nucleotide-binding</keyword>
<dbReference type="GO" id="GO:0005524">
    <property type="term" value="F:ATP binding"/>
    <property type="evidence" value="ECO:0007669"/>
    <property type="project" value="UniProtKB-UniRule"/>
</dbReference>
<dbReference type="GO" id="GO:0043023">
    <property type="term" value="F:ribosomal large subunit binding"/>
    <property type="evidence" value="ECO:0007669"/>
    <property type="project" value="UniProtKB-UniRule"/>
</dbReference>
<feature type="coiled-coil region" evidence="8">
    <location>
        <begin position="241"/>
        <end position="275"/>
    </location>
</feature>
<dbReference type="STRING" id="1830138.SAMN05443507_101211"/>
<dbReference type="InterPro" id="IPR045076">
    <property type="entry name" value="MutS"/>
</dbReference>
<organism evidence="10 11">
    <name type="scientific">Alicyclobacillus tolerans</name>
    <dbReference type="NCBI Taxonomy" id="90970"/>
    <lineage>
        <taxon>Bacteria</taxon>
        <taxon>Bacillati</taxon>
        <taxon>Bacillota</taxon>
        <taxon>Bacilli</taxon>
        <taxon>Bacillales</taxon>
        <taxon>Alicyclobacillaceae</taxon>
        <taxon>Alicyclobacillus</taxon>
    </lineage>
</organism>
<evidence type="ECO:0000256" key="2">
    <source>
        <dbReference type="ARBA" id="ARBA00022741"/>
    </source>
</evidence>
<dbReference type="CDD" id="cd03280">
    <property type="entry name" value="ABC_MutS2"/>
    <property type="match status" value="1"/>
</dbReference>
<dbReference type="GO" id="GO:0016887">
    <property type="term" value="F:ATP hydrolysis activity"/>
    <property type="evidence" value="ECO:0007669"/>
    <property type="project" value="InterPro"/>
</dbReference>
<dbReference type="SUPFAM" id="SSF160443">
    <property type="entry name" value="SMR domain-like"/>
    <property type="match status" value="1"/>
</dbReference>
<dbReference type="EMBL" id="FRAF01000001">
    <property type="protein sequence ID" value="SHJ56675.1"/>
    <property type="molecule type" value="Genomic_DNA"/>
</dbReference>
<dbReference type="GO" id="GO:0045910">
    <property type="term" value="P:negative regulation of DNA recombination"/>
    <property type="evidence" value="ECO:0007669"/>
    <property type="project" value="InterPro"/>
</dbReference>
<evidence type="ECO:0000256" key="1">
    <source>
        <dbReference type="ARBA" id="ARBA00022730"/>
    </source>
</evidence>
<dbReference type="RefSeq" id="WP_072872698.1">
    <property type="nucleotide sequence ID" value="NZ_FRAF01000001.1"/>
</dbReference>
<evidence type="ECO:0000256" key="6">
    <source>
        <dbReference type="ARBA" id="ARBA00023125"/>
    </source>
</evidence>
<comment type="similarity">
    <text evidence="7">Belongs to the DNA mismatch repair MutS family. MutS2 subfamily.</text>
</comment>
<evidence type="ECO:0000256" key="8">
    <source>
        <dbReference type="SAM" id="Coils"/>
    </source>
</evidence>
<dbReference type="EC" id="3.1.-.-" evidence="7"/>
<dbReference type="Proteomes" id="UP000184016">
    <property type="component" value="Unassembled WGS sequence"/>
</dbReference>
<dbReference type="GO" id="GO:0019843">
    <property type="term" value="F:rRNA binding"/>
    <property type="evidence" value="ECO:0007669"/>
    <property type="project" value="UniProtKB-UniRule"/>
</dbReference>
<dbReference type="GO" id="GO:0004519">
    <property type="term" value="F:endonuclease activity"/>
    <property type="evidence" value="ECO:0007669"/>
    <property type="project" value="UniProtKB-UniRule"/>
</dbReference>
<sequence length="784" mass="87291">MLEKSLATLEFFKVRAQIAKFAASGLGQNRLEELSPYTLCTEAEQELEAVDEAFVCIQRFGQPAFGGISDIRDALKRAQLGSVLNIEQLLAIRRCIEGTANLKQYIRNAVGQYETAEGLGTSNIFPHVRELSEALFDARRLEVEIARIILDDATISDHASPELRQLRIERRTAEARARKILEDLLRKEARHLQEPVIALRGQSLCLPVRVDAKHQIPGIVRDTSASGSTVYVEPQAVLEQGEKVRELLVREEREIEKILQQLSALVAEVADELRENCQLLSNLDAWFAKARYALKHHCSKPKLNSDGYWLLRSARHPLLDEKQAVPIDLELGREYRMLMITGPNTGGKTVTLKTMGLLTLMAMAGCFIHANENSEIAFCRTIFADIGDEQSIEQSLSTFSSHLKNIIHMLQQVHEQDLVLLDELGAGTDPGEGAALAVAILETLAECGARVVATTHHAELKAFAFREPAAINASMEFDVQSLQPTYRLLIGVPGRSNAFAIARRLGLPEKIIERASRYISNEQEEMDRLIGEMEKARKQHLEALAAAEEARNKAQSLEEQYQRALVEWEEASSRKEEELLQEAERVLVNARQTAERVIQELRRERKDWKDHEFVELRKSLEEALPTRKNIQRAKSGNKKAIAVGQAVRVLSLGQKAEVIELSGQYATVQMGPLRSKIDVRDLEPIEGASKPPVQGVRVKGGESIRMEIDVRGETVEDALLRIDRHLDAAMLQGLGRIVIIHGKGTGALRTAIRQHLKHHKAVKSFASGSLGEGGDGVTVVSVQV</sequence>
<feature type="domain" description="Smr" evidence="9">
    <location>
        <begin position="708"/>
        <end position="783"/>
    </location>
</feature>
<dbReference type="GO" id="GO:0030983">
    <property type="term" value="F:mismatched DNA binding"/>
    <property type="evidence" value="ECO:0007669"/>
    <property type="project" value="InterPro"/>
</dbReference>
<accession>A0A1M6KCM4</accession>
<dbReference type="SMART" id="SM00533">
    <property type="entry name" value="MUTSd"/>
    <property type="match status" value="1"/>
</dbReference>
<dbReference type="InterPro" id="IPR002625">
    <property type="entry name" value="Smr_dom"/>
</dbReference>
<dbReference type="InterPro" id="IPR005747">
    <property type="entry name" value="MutS2"/>
</dbReference>
<dbReference type="HAMAP" id="MF_00092">
    <property type="entry name" value="MutS2"/>
    <property type="match status" value="1"/>
</dbReference>
<dbReference type="Gene3D" id="3.40.50.300">
    <property type="entry name" value="P-loop containing nucleotide triphosphate hydrolases"/>
    <property type="match status" value="1"/>
</dbReference>
<dbReference type="Pfam" id="PF00488">
    <property type="entry name" value="MutS_V"/>
    <property type="match status" value="1"/>
</dbReference>
<evidence type="ECO:0000256" key="4">
    <source>
        <dbReference type="ARBA" id="ARBA00022840"/>
    </source>
</evidence>
<dbReference type="InterPro" id="IPR027417">
    <property type="entry name" value="P-loop_NTPase"/>
</dbReference>
<dbReference type="PIRSF" id="PIRSF005814">
    <property type="entry name" value="MutS_YshD"/>
    <property type="match status" value="1"/>
</dbReference>
<dbReference type="GO" id="GO:0072344">
    <property type="term" value="P:rescue of stalled ribosome"/>
    <property type="evidence" value="ECO:0007669"/>
    <property type="project" value="UniProtKB-UniRule"/>
</dbReference>
<keyword evidence="1 7" id="KW-0699">rRNA-binding</keyword>
<keyword evidence="7" id="KW-0255">Endonuclease</keyword>
<dbReference type="InterPro" id="IPR036063">
    <property type="entry name" value="Smr_dom_sf"/>
</dbReference>
<evidence type="ECO:0000256" key="3">
    <source>
        <dbReference type="ARBA" id="ARBA00022801"/>
    </source>
</evidence>
<keyword evidence="8" id="KW-0175">Coiled coil</keyword>
<keyword evidence="3 7" id="KW-0378">Hydrolase</keyword>
<protein>
    <recommendedName>
        <fullName evidence="7">Endonuclease MutS2</fullName>
        <ecNumber evidence="7">3.1.-.-</ecNumber>
    </recommendedName>
    <alternativeName>
        <fullName evidence="7">Ribosome-associated protein quality control-upstream factor</fullName>
        <shortName evidence="7">RQC-upstream factor</shortName>
        <shortName evidence="7">RqcU</shortName>
        <ecNumber evidence="7">3.6.4.-</ecNumber>
    </alternativeName>
</protein>
<dbReference type="Gene3D" id="3.30.1370.110">
    <property type="match status" value="1"/>
</dbReference>
<dbReference type="SMART" id="SM00463">
    <property type="entry name" value="SMR"/>
    <property type="match status" value="1"/>
</dbReference>
<dbReference type="InterPro" id="IPR000432">
    <property type="entry name" value="DNA_mismatch_repair_MutS_C"/>
</dbReference>